<accession>A0AB36ZYH2</accession>
<name>A0AB36ZYH2_9BACT</name>
<gene>
    <name evidence="1" type="ORF">B0F89_10648</name>
</gene>
<reference evidence="1 2" key="1">
    <citation type="submission" date="2018-02" db="EMBL/GenBank/DDBJ databases">
        <title>Subsurface microbial communities from deep shales in Ohio and West Virginia, USA.</title>
        <authorList>
            <person name="Wrighton K."/>
        </authorList>
    </citation>
    <scope>NUCLEOTIDE SEQUENCE [LARGE SCALE GENOMIC DNA]</scope>
    <source>
        <strain evidence="1 2">MARC-MIP3H16</strain>
    </source>
</reference>
<dbReference type="AlphaFoldDB" id="A0AB36ZYH2"/>
<organism evidence="1 2">
    <name type="scientific">Malaciobacter marinus</name>
    <dbReference type="NCBI Taxonomy" id="505249"/>
    <lineage>
        <taxon>Bacteria</taxon>
        <taxon>Pseudomonadati</taxon>
        <taxon>Campylobacterota</taxon>
        <taxon>Epsilonproteobacteria</taxon>
        <taxon>Campylobacterales</taxon>
        <taxon>Arcobacteraceae</taxon>
        <taxon>Malaciobacter</taxon>
    </lineage>
</organism>
<dbReference type="Proteomes" id="UP000239861">
    <property type="component" value="Unassembled WGS sequence"/>
</dbReference>
<comment type="caution">
    <text evidence="1">The sequence shown here is derived from an EMBL/GenBank/DDBJ whole genome shotgun (WGS) entry which is preliminary data.</text>
</comment>
<protein>
    <submittedName>
        <fullName evidence="1">Uncharacterized protein</fullName>
    </submittedName>
</protein>
<dbReference type="EMBL" id="PTIW01000006">
    <property type="protein sequence ID" value="PPK61954.1"/>
    <property type="molecule type" value="Genomic_DNA"/>
</dbReference>
<evidence type="ECO:0000313" key="2">
    <source>
        <dbReference type="Proteomes" id="UP000239861"/>
    </source>
</evidence>
<proteinExistence type="predicted"/>
<sequence>MKLVILLFFALLNLNADSSFNKINMNANFYIYQGEKKSENLNFVYDFYIYHNIKDEFRSDLYCFFASKKNMKLNFDNKSKYKICLNNKNKIFVYILNKSNRYTKSKEFNATINNISLYIKGNRQTCNKTATTYALLHTNINKCLKNINNKS</sequence>
<dbReference type="RefSeq" id="WP_079577014.1">
    <property type="nucleotide sequence ID" value="NZ_FUYO01000002.1"/>
</dbReference>
<evidence type="ECO:0000313" key="1">
    <source>
        <dbReference type="EMBL" id="PPK61954.1"/>
    </source>
</evidence>